<gene>
    <name evidence="1" type="ORF">JHU38_08265</name>
</gene>
<organism evidence="1 2">
    <name type="scientific">Prevotella illustrans</name>
    <dbReference type="NCBI Taxonomy" id="2800387"/>
    <lineage>
        <taxon>Bacteria</taxon>
        <taxon>Pseudomonadati</taxon>
        <taxon>Bacteroidota</taxon>
        <taxon>Bacteroidia</taxon>
        <taxon>Bacteroidales</taxon>
        <taxon>Prevotellaceae</taxon>
        <taxon>Prevotella</taxon>
    </lineage>
</organism>
<comment type="caution">
    <text evidence="1">The sequence shown here is derived from an EMBL/GenBank/DDBJ whole genome shotgun (WGS) entry which is preliminary data.</text>
</comment>
<sequence length="51" mass="5875">MEWTKATEPIVEVELSESSKGITKDIIEEMKSRWCCSDFGFCKESSKKNDL</sequence>
<dbReference type="EMBL" id="JAERMS010000025">
    <property type="protein sequence ID" value="MBO1363760.1"/>
    <property type="molecule type" value="Genomic_DNA"/>
</dbReference>
<dbReference type="Proteomes" id="UP000664265">
    <property type="component" value="Unassembled WGS sequence"/>
</dbReference>
<evidence type="ECO:0000313" key="1">
    <source>
        <dbReference type="EMBL" id="MBO1363760.1"/>
    </source>
</evidence>
<evidence type="ECO:0000313" key="2">
    <source>
        <dbReference type="Proteomes" id="UP000664265"/>
    </source>
</evidence>
<name>A0ABS3M6J6_9BACT</name>
<protein>
    <submittedName>
        <fullName evidence="1">Uncharacterized protein</fullName>
    </submittedName>
</protein>
<keyword evidence="2" id="KW-1185">Reference proteome</keyword>
<proteinExistence type="predicted"/>
<accession>A0ABS3M6J6</accession>
<dbReference type="RefSeq" id="WP_158267273.1">
    <property type="nucleotide sequence ID" value="NZ_JAERMS010000025.1"/>
</dbReference>
<reference evidence="1 2" key="1">
    <citation type="submission" date="2021-01" db="EMBL/GenBank/DDBJ databases">
        <title>Prevotella A2931 sp. nov.</title>
        <authorList>
            <person name="Buhl M."/>
            <person name="Oberhettinger P."/>
        </authorList>
    </citation>
    <scope>NUCLEOTIDE SEQUENCE [LARGE SCALE GENOMIC DNA]</scope>
    <source>
        <strain evidence="1 2">A2931</strain>
    </source>
</reference>